<evidence type="ECO:0000256" key="3">
    <source>
        <dbReference type="ARBA" id="ARBA00022448"/>
    </source>
</evidence>
<evidence type="ECO:0000256" key="6">
    <source>
        <dbReference type="ARBA" id="ARBA00022692"/>
    </source>
</evidence>
<dbReference type="OrthoDB" id="127311at2"/>
<dbReference type="GO" id="GO:0015891">
    <property type="term" value="P:siderophore transport"/>
    <property type="evidence" value="ECO:0007669"/>
    <property type="project" value="InterPro"/>
</dbReference>
<evidence type="ECO:0000256" key="13">
    <source>
        <dbReference type="ARBA" id="ARBA00023237"/>
    </source>
</evidence>
<dbReference type="InterPro" id="IPR039426">
    <property type="entry name" value="TonB-dep_rcpt-like"/>
</dbReference>
<keyword evidence="13 14" id="KW-0998">Cell outer membrane</keyword>
<comment type="caution">
    <text evidence="19">The sequence shown here is derived from an EMBL/GenBank/DDBJ whole genome shotgun (WGS) entry which is preliminary data.</text>
</comment>
<keyword evidence="12 19" id="KW-0675">Receptor</keyword>
<protein>
    <submittedName>
        <fullName evidence="19">Ferrichrome-iron receptor</fullName>
    </submittedName>
</protein>
<keyword evidence="7 16" id="KW-0732">Signal</keyword>
<evidence type="ECO:0000259" key="18">
    <source>
        <dbReference type="Pfam" id="PF07715"/>
    </source>
</evidence>
<dbReference type="AlphaFoldDB" id="A0A081FVG1"/>
<dbReference type="GO" id="GO:0038023">
    <property type="term" value="F:signaling receptor activity"/>
    <property type="evidence" value="ECO:0007669"/>
    <property type="project" value="InterPro"/>
</dbReference>
<dbReference type="Pfam" id="PF07715">
    <property type="entry name" value="Plug"/>
    <property type="match status" value="1"/>
</dbReference>
<evidence type="ECO:0000256" key="7">
    <source>
        <dbReference type="ARBA" id="ARBA00022729"/>
    </source>
</evidence>
<evidence type="ECO:0000256" key="11">
    <source>
        <dbReference type="ARBA" id="ARBA00023136"/>
    </source>
</evidence>
<keyword evidence="20" id="KW-1185">Reference proteome</keyword>
<comment type="subcellular location">
    <subcellularLocation>
        <location evidence="1 14">Cell outer membrane</location>
        <topology evidence="1 14">Multi-pass membrane protein</topology>
    </subcellularLocation>
</comment>
<dbReference type="PANTHER" id="PTHR32552">
    <property type="entry name" value="FERRICHROME IRON RECEPTOR-RELATED"/>
    <property type="match status" value="1"/>
</dbReference>
<name>A0A081FVG1_9GAMM</name>
<evidence type="ECO:0000256" key="15">
    <source>
        <dbReference type="RuleBase" id="RU003357"/>
    </source>
</evidence>
<evidence type="ECO:0000256" key="4">
    <source>
        <dbReference type="ARBA" id="ARBA00022452"/>
    </source>
</evidence>
<dbReference type="CDD" id="cd01347">
    <property type="entry name" value="ligand_gated_channel"/>
    <property type="match status" value="1"/>
</dbReference>
<keyword evidence="10 15" id="KW-0798">TonB box</keyword>
<dbReference type="InterPro" id="IPR036942">
    <property type="entry name" value="Beta-barrel_TonB_sf"/>
</dbReference>
<keyword evidence="4 14" id="KW-1134">Transmembrane beta strand</keyword>
<evidence type="ECO:0000256" key="14">
    <source>
        <dbReference type="PROSITE-ProRule" id="PRU01360"/>
    </source>
</evidence>
<dbReference type="Proteomes" id="UP000028252">
    <property type="component" value="Unassembled WGS sequence"/>
</dbReference>
<evidence type="ECO:0000313" key="20">
    <source>
        <dbReference type="Proteomes" id="UP000028252"/>
    </source>
</evidence>
<dbReference type="Pfam" id="PF00593">
    <property type="entry name" value="TonB_dep_Rec_b-barrel"/>
    <property type="match status" value="1"/>
</dbReference>
<dbReference type="Gene3D" id="2.170.130.10">
    <property type="entry name" value="TonB-dependent receptor, plug domain"/>
    <property type="match status" value="1"/>
</dbReference>
<feature type="chain" id="PRO_5001757446" evidence="16">
    <location>
        <begin position="38"/>
        <end position="726"/>
    </location>
</feature>
<evidence type="ECO:0000256" key="10">
    <source>
        <dbReference type="ARBA" id="ARBA00023077"/>
    </source>
</evidence>
<dbReference type="Gene3D" id="2.40.170.20">
    <property type="entry name" value="TonB-dependent receptor, beta-barrel domain"/>
    <property type="match status" value="1"/>
</dbReference>
<dbReference type="PROSITE" id="PS52016">
    <property type="entry name" value="TONB_DEPENDENT_REC_3"/>
    <property type="match status" value="1"/>
</dbReference>
<dbReference type="InterPro" id="IPR037066">
    <property type="entry name" value="Plug_dom_sf"/>
</dbReference>
<evidence type="ECO:0000256" key="12">
    <source>
        <dbReference type="ARBA" id="ARBA00023170"/>
    </source>
</evidence>
<dbReference type="NCBIfam" id="TIGR01783">
    <property type="entry name" value="TonB-siderophor"/>
    <property type="match status" value="1"/>
</dbReference>
<keyword evidence="11 14" id="KW-0472">Membrane</keyword>
<dbReference type="FunFam" id="2.40.170.20:FF:000005">
    <property type="entry name" value="TonB-dependent siderophore receptor"/>
    <property type="match status" value="1"/>
</dbReference>
<accession>A0A081FVG1</accession>
<evidence type="ECO:0000256" key="2">
    <source>
        <dbReference type="ARBA" id="ARBA00009810"/>
    </source>
</evidence>
<organism evidence="19 20">
    <name type="scientific">Marinobacterium lacunae</name>
    <dbReference type="NCBI Taxonomy" id="1232683"/>
    <lineage>
        <taxon>Bacteria</taxon>
        <taxon>Pseudomonadati</taxon>
        <taxon>Pseudomonadota</taxon>
        <taxon>Gammaproteobacteria</taxon>
        <taxon>Oceanospirillales</taxon>
        <taxon>Oceanospirillaceae</taxon>
        <taxon>Marinobacterium</taxon>
    </lineage>
</organism>
<dbReference type="InterPro" id="IPR010105">
    <property type="entry name" value="TonB_sidphr_rcpt"/>
</dbReference>
<evidence type="ECO:0000313" key="19">
    <source>
        <dbReference type="EMBL" id="KEA62516.1"/>
    </source>
</evidence>
<gene>
    <name evidence="19" type="ORF">ADIMK_3407</name>
</gene>
<dbReference type="PATRIC" id="fig|1232683.4.peg.3354"/>
<keyword evidence="6 14" id="KW-0812">Transmembrane</keyword>
<comment type="similarity">
    <text evidence="2 14 15">Belongs to the TonB-dependent receptor family.</text>
</comment>
<dbReference type="GO" id="GO:0009279">
    <property type="term" value="C:cell outer membrane"/>
    <property type="evidence" value="ECO:0007669"/>
    <property type="project" value="UniProtKB-SubCell"/>
</dbReference>
<evidence type="ECO:0000256" key="5">
    <source>
        <dbReference type="ARBA" id="ARBA00022496"/>
    </source>
</evidence>
<feature type="domain" description="TonB-dependent receptor plug" evidence="18">
    <location>
        <begin position="79"/>
        <end position="181"/>
    </location>
</feature>
<evidence type="ECO:0000256" key="16">
    <source>
        <dbReference type="SAM" id="SignalP"/>
    </source>
</evidence>
<dbReference type="InterPro" id="IPR012910">
    <property type="entry name" value="Plug_dom"/>
</dbReference>
<evidence type="ECO:0000259" key="17">
    <source>
        <dbReference type="Pfam" id="PF00593"/>
    </source>
</evidence>
<keyword evidence="9" id="KW-0406">Ion transport</keyword>
<dbReference type="RefSeq" id="WP_051693055.1">
    <property type="nucleotide sequence ID" value="NZ_JMQN01000048.1"/>
</dbReference>
<dbReference type="GO" id="GO:0015344">
    <property type="term" value="F:siderophore uptake transmembrane transporter activity"/>
    <property type="evidence" value="ECO:0007669"/>
    <property type="project" value="TreeGrafter"/>
</dbReference>
<dbReference type="PANTHER" id="PTHR32552:SF68">
    <property type="entry name" value="FERRICHROME OUTER MEMBRANE TRANSPORTER_PHAGE RECEPTOR"/>
    <property type="match status" value="1"/>
</dbReference>
<evidence type="ECO:0000256" key="8">
    <source>
        <dbReference type="ARBA" id="ARBA00023004"/>
    </source>
</evidence>
<dbReference type="eggNOG" id="COG4773">
    <property type="taxonomic scope" value="Bacteria"/>
</dbReference>
<keyword evidence="5" id="KW-0410">Iron transport</keyword>
<evidence type="ECO:0000256" key="1">
    <source>
        <dbReference type="ARBA" id="ARBA00004571"/>
    </source>
</evidence>
<keyword evidence="3 14" id="KW-0813">Transport</keyword>
<reference evidence="19 20" key="1">
    <citation type="submission" date="2014-04" db="EMBL/GenBank/DDBJ databases">
        <title>Marinobacterium kochiensis sp. nov., isolated from sediment sample collected from Kochi backwaters in Kerala, India.</title>
        <authorList>
            <person name="Singh A."/>
            <person name="Pinnaka A.K."/>
        </authorList>
    </citation>
    <scope>NUCLEOTIDE SEQUENCE [LARGE SCALE GENOMIC DNA]</scope>
    <source>
        <strain evidence="19 20">AK27</strain>
    </source>
</reference>
<dbReference type="STRING" id="1232683.ADIMK_3407"/>
<keyword evidence="8" id="KW-0408">Iron</keyword>
<feature type="signal peptide" evidence="16">
    <location>
        <begin position="1"/>
        <end position="37"/>
    </location>
</feature>
<dbReference type="EMBL" id="JMQN01000048">
    <property type="protein sequence ID" value="KEA62516.1"/>
    <property type="molecule type" value="Genomic_DNA"/>
</dbReference>
<evidence type="ECO:0000256" key="9">
    <source>
        <dbReference type="ARBA" id="ARBA00023065"/>
    </source>
</evidence>
<dbReference type="InterPro" id="IPR000531">
    <property type="entry name" value="Beta-barrel_TonB"/>
</dbReference>
<dbReference type="SUPFAM" id="SSF56935">
    <property type="entry name" value="Porins"/>
    <property type="match status" value="1"/>
</dbReference>
<proteinExistence type="inferred from homology"/>
<sequence>MHPTHKAPLARSSLCNRTLLGAGTLSASLMLSWPVMAADTTAAMELPALPVSAERIGDDNVDGYVARESSAGSKTDTPVDEVPQSISVITREQIEDQAPLRAVDALRYTPGIAPEVYGGSMRSDTYTGSRGLGLDFYVNDLPVPQGKNYSGWAIDAYLIERAEYLRGPASVLYGQATPGGVLNYVTKQPSFQDIHEIHVEYGTDDWKKIGLDLGGAINDRDDLAYRLVISGLDADQSVDPFDNQRLTIAPSLTWLIDDDTSLTLEAGYYDEDSSNNAHFLPSVGTVVDSPYGELDTDLFTGSEDFETYKKKQYWLGYRFSHDLNDQWQFRQNLRYARTQSTIRNVYGMGAFDTGTTLALARIAADTKPDYERYSLDNQLEGSLQQGNTEHRLLLGLNYEQATNDDPLQYAQAPYLDLYSPTYLPVVDNLLTPWFEEDVTQKLTQVGIYAQDQITFAERWALTLGGRYDWAKTEQIDHLNSANNSVQHDRAFSGRAGLVYLSDIGLNPYLSYSESFEPQLGADADGNAFEPSEAKQYELGVKYAPDQSHWELAAALFDLRKSNVPTTDPNDPSEEVLTGEVRSRGVELSAVGEVLPNLTVQAAYTYQDVVNTKANDDSLDNHPTAVPERMASLWGKYTVRGGTLDGLGIALGVRHIGESQANTENSVQVPAFTLLDAGLSYRVNNNWRLALNGTNLADKEYVSACSSESACFWGPGRRIVGSLTYNW</sequence>
<feature type="domain" description="TonB-dependent receptor-like beta-barrel" evidence="17">
    <location>
        <begin position="254"/>
        <end position="695"/>
    </location>
</feature>